<evidence type="ECO:0000313" key="3">
    <source>
        <dbReference type="EMBL" id="EOA06847.1"/>
    </source>
</evidence>
<accession>A0AAI9N608</accession>
<dbReference type="Gene3D" id="1.10.3210.10">
    <property type="entry name" value="Hypothetical protein af1432"/>
    <property type="match status" value="1"/>
</dbReference>
<dbReference type="SUPFAM" id="SSF109604">
    <property type="entry name" value="HD-domain/PDEase-like"/>
    <property type="match status" value="1"/>
</dbReference>
<dbReference type="InterPro" id="IPR016032">
    <property type="entry name" value="Sig_transdc_resp-reg_C-effctor"/>
</dbReference>
<dbReference type="InterPro" id="IPR037522">
    <property type="entry name" value="HD_GYP_dom"/>
</dbReference>
<dbReference type="PRINTS" id="PR00038">
    <property type="entry name" value="HTHLUXR"/>
</dbReference>
<dbReference type="InterPro" id="IPR052020">
    <property type="entry name" value="Cyclic_di-GMP/3'3'-cGAMP_PDE"/>
</dbReference>
<dbReference type="AlphaFoldDB" id="A0AAI9N608"/>
<organism evidence="3 4">
    <name type="scientific">Herbaspirillum frisingense GSF30</name>
    <dbReference type="NCBI Taxonomy" id="864073"/>
    <lineage>
        <taxon>Bacteria</taxon>
        <taxon>Pseudomonadati</taxon>
        <taxon>Pseudomonadota</taxon>
        <taxon>Betaproteobacteria</taxon>
        <taxon>Burkholderiales</taxon>
        <taxon>Oxalobacteraceae</taxon>
        <taxon>Herbaspirillum</taxon>
    </lineage>
</organism>
<dbReference type="Pfam" id="PF13487">
    <property type="entry name" value="HD_5"/>
    <property type="match status" value="1"/>
</dbReference>
<dbReference type="GO" id="GO:0006355">
    <property type="term" value="P:regulation of DNA-templated transcription"/>
    <property type="evidence" value="ECO:0007669"/>
    <property type="project" value="InterPro"/>
</dbReference>
<dbReference type="Proteomes" id="UP000006772">
    <property type="component" value="Unassembled WGS sequence"/>
</dbReference>
<dbReference type="InterPro" id="IPR000792">
    <property type="entry name" value="Tscrpt_reg_LuxR_C"/>
</dbReference>
<gene>
    <name evidence="3" type="ORF">HFRIS_001005</name>
</gene>
<dbReference type="CDD" id="cd06170">
    <property type="entry name" value="LuxR_C_like"/>
    <property type="match status" value="1"/>
</dbReference>
<protein>
    <submittedName>
        <fullName evidence="3">Transcription regulator protein</fullName>
    </submittedName>
</protein>
<feature type="domain" description="HD-GYP" evidence="2">
    <location>
        <begin position="244"/>
        <end position="439"/>
    </location>
</feature>
<dbReference type="InterPro" id="IPR036388">
    <property type="entry name" value="WH-like_DNA-bd_sf"/>
</dbReference>
<reference evidence="3 4" key="1">
    <citation type="journal article" date="2013" name="Front. Microbiol.">
        <title>The genome of the endophytic bacterium H. frisingense GSF30(T) identifies diverse strategies in the Herbaspirillum genus to interact with plants.</title>
        <authorList>
            <person name="Straub D."/>
            <person name="Rothballer M."/>
            <person name="Hartmann A."/>
            <person name="Ludewig U."/>
        </authorList>
    </citation>
    <scope>NUCLEOTIDE SEQUENCE [LARGE SCALE GENOMIC DNA]</scope>
    <source>
        <strain evidence="3 4">GSF30</strain>
    </source>
</reference>
<name>A0AAI9N608_9BURK</name>
<dbReference type="EMBL" id="AEEC02000001">
    <property type="protein sequence ID" value="EOA06847.1"/>
    <property type="molecule type" value="Genomic_DNA"/>
</dbReference>
<sequence>MLPDVISSGSAAPAPASDLAASDPLACGVPMISAEVAVHVLALVGDLSMGQPPAQSQRAARLAAQVAQLDGAGAQDILHARLVALLRWSGCTANAAGFANLLGDDVGGREAMLRHGLPPDHPLTFSNIEPLARIHCEVAGDVAGMLGLPPAVEAGLRHVWEHFDGSGAPQQLSGDQVPALVYYTSLAGDLDILGRTHGTDSAIRMVLASGGIKYPAPLAERVAAQAGAWLAALDGQDTLASSGELPAHEVPLSIVADLIELKLPWLTGYSRRVSELAARAAALAGLPPLQQRGLVRAALLHGIGRVSVSNTIWERAGRPGVDDWERIRLAPYWTARAGALIPALREHTALASQLYERLDGTGYFRGLDRDTLGQPARLLAVAAAHAALCARRPWRAALTMGEAADLLTQQAADGLFDADAVRWVLAAAAGNSLPAPVRKGLLSEREVEVLRRISLGESNKEAARVMQISPSTVRTHVESIFRKLHCSTRAAATLKGLNLGLI</sequence>
<dbReference type="PROSITE" id="PS50043">
    <property type="entry name" value="HTH_LUXR_2"/>
    <property type="match status" value="1"/>
</dbReference>
<dbReference type="RefSeq" id="WP_006461329.1">
    <property type="nucleotide sequence ID" value="NZ_AEEC02000001.1"/>
</dbReference>
<dbReference type="GO" id="GO:0003677">
    <property type="term" value="F:DNA binding"/>
    <property type="evidence" value="ECO:0007669"/>
    <property type="project" value="InterPro"/>
</dbReference>
<dbReference type="Gene3D" id="1.10.10.10">
    <property type="entry name" value="Winged helix-like DNA-binding domain superfamily/Winged helix DNA-binding domain"/>
    <property type="match status" value="1"/>
</dbReference>
<comment type="caution">
    <text evidence="3">The sequence shown here is derived from an EMBL/GenBank/DDBJ whole genome shotgun (WGS) entry which is preliminary data.</text>
</comment>
<evidence type="ECO:0000313" key="4">
    <source>
        <dbReference type="Proteomes" id="UP000006772"/>
    </source>
</evidence>
<dbReference type="PROSITE" id="PS51832">
    <property type="entry name" value="HD_GYP"/>
    <property type="match status" value="1"/>
</dbReference>
<evidence type="ECO:0000259" key="1">
    <source>
        <dbReference type="PROSITE" id="PS50043"/>
    </source>
</evidence>
<dbReference type="SUPFAM" id="SSF46894">
    <property type="entry name" value="C-terminal effector domain of the bipartite response regulators"/>
    <property type="match status" value="1"/>
</dbReference>
<proteinExistence type="predicted"/>
<dbReference type="Pfam" id="PF00196">
    <property type="entry name" value="GerE"/>
    <property type="match status" value="1"/>
</dbReference>
<dbReference type="SMART" id="SM00421">
    <property type="entry name" value="HTH_LUXR"/>
    <property type="match status" value="1"/>
</dbReference>
<evidence type="ECO:0000259" key="2">
    <source>
        <dbReference type="PROSITE" id="PS51832"/>
    </source>
</evidence>
<feature type="domain" description="HTH luxR-type" evidence="1">
    <location>
        <begin position="435"/>
        <end position="500"/>
    </location>
</feature>
<dbReference type="PANTHER" id="PTHR45228">
    <property type="entry name" value="CYCLIC DI-GMP PHOSPHODIESTERASE TM_0186-RELATED"/>
    <property type="match status" value="1"/>
</dbReference>